<name>A0ABD2KNY5_9BILA</name>
<sequence length="644" mass="73668">MSFLDFWTIRGFLLFWTIRGLDKTWLGQFVAWTIRGLDKTWLGQFVAWTICGTPFAKKSEEQREAEEKKRAEKLQQFIDSRNLVFQKRKSGEYDDEMLTVCGELLKNNPDIYTLWNVRREAIEKRATKCEDESDEELAKRISELINGELKLTQSCLLRNPKSYSTWHHRYWSCLRHPTPPLRQELALCEKALGQDCRNFHCWDHRRSIARTAQLSAEEELRFSDTLVGRNPSNYSAWHYRGTLLPLVKPNTDWPEAVLTDQCLVDEMQKILSVCGVNSEDQTGWTYCRWLTDLAAAKNFDHSSDNLITFTHFDVDMALLVFSEAVDATSVMSLIGTTAHSLHAISPFSMAPQSSKWCRAKSWLASGGIFFSPSAGVFRAGSPRFVNTDFLTKYFSPSPSCTRTLPRNALISLVSMCEELIAEENNPWEVSALTSARLALDGITQETFKLTEQNCEKLKRFDPQRSAMYDEMFDKVRIIHELNKNTSDTPEQSQLDLLMEAKSDRLNLNGIGLISLLHLRPLSGLVQELNLQDNRITSDQITQLCSFAALTSLTLDGNPIDRLPLINPRWFPRLEFLSLARTKIGQASAFCPSLPSGAFPALKRLVLCETPLAESEKERREMYALTEQRAKGTEDKIRLIMDWTR</sequence>
<keyword evidence="5 9" id="KW-0808">Transferase</keyword>
<evidence type="ECO:0000256" key="10">
    <source>
        <dbReference type="SAM" id="SignalP"/>
    </source>
</evidence>
<comment type="catalytic activity">
    <reaction evidence="8 9">
        <text>geranylgeranyl diphosphate + L-cysteinyl-[protein] = S-geranylgeranyl-L-cysteinyl-[protein] + diphosphate</text>
        <dbReference type="Rhea" id="RHEA:21240"/>
        <dbReference type="Rhea" id="RHEA-COMP:10131"/>
        <dbReference type="Rhea" id="RHEA-COMP:11537"/>
        <dbReference type="ChEBI" id="CHEBI:29950"/>
        <dbReference type="ChEBI" id="CHEBI:33019"/>
        <dbReference type="ChEBI" id="CHEBI:57533"/>
        <dbReference type="ChEBI" id="CHEBI:86021"/>
        <dbReference type="EC" id="2.5.1.60"/>
    </reaction>
</comment>
<dbReference type="GO" id="GO:0004663">
    <property type="term" value="F:Rab geranylgeranyltransferase activity"/>
    <property type="evidence" value="ECO:0007669"/>
    <property type="project" value="UniProtKB-UniRule"/>
</dbReference>
<dbReference type="SUPFAM" id="SSF48439">
    <property type="entry name" value="Protein prenylyltransferase"/>
    <property type="match status" value="1"/>
</dbReference>
<evidence type="ECO:0000256" key="3">
    <source>
        <dbReference type="ARBA" id="ARBA00014772"/>
    </source>
</evidence>
<evidence type="ECO:0000256" key="2">
    <source>
        <dbReference type="ARBA" id="ARBA00012656"/>
    </source>
</evidence>
<evidence type="ECO:0000256" key="4">
    <source>
        <dbReference type="ARBA" id="ARBA00022602"/>
    </source>
</evidence>
<accession>A0ABD2KNY5</accession>
<dbReference type="InterPro" id="IPR032675">
    <property type="entry name" value="LRR_dom_sf"/>
</dbReference>
<dbReference type="AlphaFoldDB" id="A0ABD2KNY5"/>
<dbReference type="GO" id="GO:0097354">
    <property type="term" value="P:prenylation"/>
    <property type="evidence" value="ECO:0007669"/>
    <property type="project" value="UniProtKB-UniRule"/>
</dbReference>
<dbReference type="Proteomes" id="UP001620626">
    <property type="component" value="Unassembled WGS sequence"/>
</dbReference>
<dbReference type="InterPro" id="IPR002088">
    <property type="entry name" value="Prenyl_trans_a"/>
</dbReference>
<keyword evidence="10" id="KW-0732">Signal</keyword>
<dbReference type="SUPFAM" id="SSF52058">
    <property type="entry name" value="L domain-like"/>
    <property type="match status" value="1"/>
</dbReference>
<dbReference type="EC" id="2.5.1.60" evidence="2 9"/>
<dbReference type="EMBL" id="JBICBT010000704">
    <property type="protein sequence ID" value="KAL3104593.1"/>
    <property type="molecule type" value="Genomic_DNA"/>
</dbReference>
<comment type="caution">
    <text evidence="11">The sequence shown here is derived from an EMBL/GenBank/DDBJ whole genome shotgun (WGS) entry which is preliminary data.</text>
</comment>
<dbReference type="PANTHER" id="PTHR11129">
    <property type="entry name" value="PROTEIN FARNESYLTRANSFERASE ALPHA SUBUNIT/RAB GERANYLGERANYL TRANSFERASE ALPHA SUBUNIT"/>
    <property type="match status" value="1"/>
</dbReference>
<dbReference type="Gene3D" id="2.60.40.1130">
    <property type="entry name" value="Rab geranylgeranyltransferase alpha-subunit, insert domain"/>
    <property type="match status" value="1"/>
</dbReference>
<organism evidence="11 12">
    <name type="scientific">Heterodera trifolii</name>
    <dbReference type="NCBI Taxonomy" id="157864"/>
    <lineage>
        <taxon>Eukaryota</taxon>
        <taxon>Metazoa</taxon>
        <taxon>Ecdysozoa</taxon>
        <taxon>Nematoda</taxon>
        <taxon>Chromadorea</taxon>
        <taxon>Rhabditida</taxon>
        <taxon>Tylenchina</taxon>
        <taxon>Tylenchomorpha</taxon>
        <taxon>Tylenchoidea</taxon>
        <taxon>Heteroderidae</taxon>
        <taxon>Heteroderinae</taxon>
        <taxon>Heterodera</taxon>
    </lineage>
</organism>
<dbReference type="Gene3D" id="1.25.40.120">
    <property type="entry name" value="Protein prenylyltransferase"/>
    <property type="match status" value="1"/>
</dbReference>
<evidence type="ECO:0000256" key="5">
    <source>
        <dbReference type="ARBA" id="ARBA00022679"/>
    </source>
</evidence>
<evidence type="ECO:0000256" key="8">
    <source>
        <dbReference type="ARBA" id="ARBA00047658"/>
    </source>
</evidence>
<gene>
    <name evidence="11" type="ORF">niasHT_022304</name>
</gene>
<dbReference type="PANTHER" id="PTHR11129:SF2">
    <property type="entry name" value="GERANYLGERANYL TRANSFERASE TYPE-2 SUBUNIT ALPHA"/>
    <property type="match status" value="1"/>
</dbReference>
<proteinExistence type="inferred from homology"/>
<evidence type="ECO:0000256" key="7">
    <source>
        <dbReference type="ARBA" id="ARBA00031267"/>
    </source>
</evidence>
<evidence type="ECO:0000313" key="11">
    <source>
        <dbReference type="EMBL" id="KAL3104593.1"/>
    </source>
</evidence>
<evidence type="ECO:0000256" key="6">
    <source>
        <dbReference type="ARBA" id="ARBA00022737"/>
    </source>
</evidence>
<feature type="chain" id="PRO_5044762360" description="Geranylgeranyl transferase type-2 subunit alpha" evidence="10">
    <location>
        <begin position="24"/>
        <end position="644"/>
    </location>
</feature>
<evidence type="ECO:0000256" key="1">
    <source>
        <dbReference type="ARBA" id="ARBA00006734"/>
    </source>
</evidence>
<keyword evidence="6" id="KW-0677">Repeat</keyword>
<keyword evidence="4 9" id="KW-0637">Prenyltransferase</keyword>
<comment type="function">
    <text evidence="9">Catalyzes the transfer of a geranyl-geranyl moiety from geranyl-geranyl pyrophosphate to cysteines occuring in specific C-terminal amino acid sequences.</text>
</comment>
<protein>
    <recommendedName>
        <fullName evidence="3 9">Geranylgeranyl transferase type-2 subunit alpha</fullName>
        <ecNumber evidence="2 9">2.5.1.60</ecNumber>
    </recommendedName>
    <alternativeName>
        <fullName evidence="7 9">Geranylgeranyl transferase type II subunit alpha</fullName>
    </alternativeName>
</protein>
<comment type="similarity">
    <text evidence="1 9">Belongs to the protein prenyltransferase subunit alpha family.</text>
</comment>
<keyword evidence="12" id="KW-1185">Reference proteome</keyword>
<reference evidence="11 12" key="1">
    <citation type="submission" date="2024-10" db="EMBL/GenBank/DDBJ databases">
        <authorList>
            <person name="Kim D."/>
        </authorList>
    </citation>
    <scope>NUCLEOTIDE SEQUENCE [LARGE SCALE GENOMIC DNA]</scope>
    <source>
        <strain evidence="11">BH-2024</strain>
    </source>
</reference>
<dbReference type="Gene3D" id="3.80.10.10">
    <property type="entry name" value="Ribonuclease Inhibitor"/>
    <property type="match status" value="1"/>
</dbReference>
<dbReference type="Pfam" id="PF01239">
    <property type="entry name" value="PPTA"/>
    <property type="match status" value="4"/>
</dbReference>
<feature type="signal peptide" evidence="10">
    <location>
        <begin position="1"/>
        <end position="23"/>
    </location>
</feature>
<evidence type="ECO:0000313" key="12">
    <source>
        <dbReference type="Proteomes" id="UP001620626"/>
    </source>
</evidence>
<dbReference type="PROSITE" id="PS51147">
    <property type="entry name" value="PFTA"/>
    <property type="match status" value="4"/>
</dbReference>
<evidence type="ECO:0000256" key="9">
    <source>
        <dbReference type="RuleBase" id="RU367120"/>
    </source>
</evidence>
<dbReference type="FunFam" id="1.25.40.120:FF:000035">
    <property type="entry name" value="Geranylgeranyl transferase type-2 subunit alpha"/>
    <property type="match status" value="1"/>
</dbReference>